<dbReference type="InterPro" id="IPR023198">
    <property type="entry name" value="PGP-like_dom2"/>
</dbReference>
<proteinExistence type="inferred from homology"/>
<dbReference type="NCBIfam" id="TIGR02009">
    <property type="entry name" value="PGMB-YQAB-SF"/>
    <property type="match status" value="1"/>
</dbReference>
<dbReference type="GO" id="GO:0050308">
    <property type="term" value="F:sugar-phosphatase activity"/>
    <property type="evidence" value="ECO:0007669"/>
    <property type="project" value="TreeGrafter"/>
</dbReference>
<evidence type="ECO:0000256" key="1">
    <source>
        <dbReference type="ARBA" id="ARBA00006171"/>
    </source>
</evidence>
<dbReference type="SUPFAM" id="SSF56784">
    <property type="entry name" value="HAD-like"/>
    <property type="match status" value="1"/>
</dbReference>
<dbReference type="InterPro" id="IPR036412">
    <property type="entry name" value="HAD-like_sf"/>
</dbReference>
<dbReference type="InterPro" id="IPR023214">
    <property type="entry name" value="HAD_sf"/>
</dbReference>
<accession>A0A0J8VGC0</accession>
<organism evidence="2 3">
    <name type="scientific">Photobacterium swingsii</name>
    <dbReference type="NCBI Taxonomy" id="680026"/>
    <lineage>
        <taxon>Bacteria</taxon>
        <taxon>Pseudomonadati</taxon>
        <taxon>Pseudomonadota</taxon>
        <taxon>Gammaproteobacteria</taxon>
        <taxon>Vibrionales</taxon>
        <taxon>Vibrionaceae</taxon>
        <taxon>Photobacterium</taxon>
    </lineage>
</organism>
<dbReference type="SFLD" id="SFLDS00003">
    <property type="entry name" value="Haloacid_Dehalogenase"/>
    <property type="match status" value="1"/>
</dbReference>
<dbReference type="RefSeq" id="WP_048897234.1">
    <property type="nucleotide sequence ID" value="NZ_AP024852.1"/>
</dbReference>
<dbReference type="Gene3D" id="1.10.150.240">
    <property type="entry name" value="Putative phosphatase, domain 2"/>
    <property type="match status" value="1"/>
</dbReference>
<name>A0A0J8VGC0_9GAMM</name>
<comment type="caution">
    <text evidence="2">The sequence shown here is derived from an EMBL/GenBank/DDBJ whole genome shotgun (WGS) entry which is preliminary data.</text>
</comment>
<reference evidence="2 3" key="1">
    <citation type="submission" date="2018-01" db="EMBL/GenBank/DDBJ databases">
        <title>Whole genome sequencing of Histamine producing bacteria.</title>
        <authorList>
            <person name="Butler K."/>
        </authorList>
    </citation>
    <scope>NUCLEOTIDE SEQUENCE [LARGE SCALE GENOMIC DNA]</scope>
    <source>
        <strain evidence="2 3">DSM 24669</strain>
    </source>
</reference>
<comment type="similarity">
    <text evidence="1">Belongs to the HAD-like hydrolase superfamily. CbbY/CbbZ/Gph/YieH family.</text>
</comment>
<dbReference type="AlphaFoldDB" id="A0A0J8VGC0"/>
<dbReference type="CDD" id="cd07505">
    <property type="entry name" value="HAD_BPGM-like"/>
    <property type="match status" value="1"/>
</dbReference>
<dbReference type="Gene3D" id="3.40.50.1000">
    <property type="entry name" value="HAD superfamily/HAD-like"/>
    <property type="match status" value="1"/>
</dbReference>
<dbReference type="SFLD" id="SFLDG01135">
    <property type="entry name" value="C1.5.6:_HAD__Beta-PGM__Phospha"/>
    <property type="match status" value="1"/>
</dbReference>
<gene>
    <name evidence="2" type="ORF">C9I94_03860</name>
</gene>
<dbReference type="OrthoDB" id="9782449at2"/>
<dbReference type="InterPro" id="IPR010976">
    <property type="entry name" value="B-phosphoglucomutase_hydrolase"/>
</dbReference>
<sequence>MDLTKYQALIFDMDGTLIDSMPAHVGSWQKTCEEFEIPFDEVWLHSLGGMPTIKTAQAIIDKFGLDQHPQLLAETKFRHYESLTHKGNIIPATVDILKAHRKDKKVAVGTGCMRRHADELLTVTGLMPLLDAVVTASDVTNHKPHPDTFLKAAKLVGVEPKDCVVFEDTLLGQRAALAAGMDCILVTEGKISTFTAATTGCER</sequence>
<keyword evidence="3" id="KW-1185">Reference proteome</keyword>
<dbReference type="STRING" id="680026.AB733_01965"/>
<dbReference type="InterPro" id="IPR006439">
    <property type="entry name" value="HAD-SF_hydro_IA"/>
</dbReference>
<dbReference type="InterPro" id="IPR041492">
    <property type="entry name" value="HAD_2"/>
</dbReference>
<dbReference type="PANTHER" id="PTHR43481:SF4">
    <property type="entry name" value="GLYCEROL-1-PHOSPHATE PHOSPHOHYDROLASE 1-RELATED"/>
    <property type="match status" value="1"/>
</dbReference>
<dbReference type="EMBL" id="PYLZ01000001">
    <property type="protein sequence ID" value="PSW27118.1"/>
    <property type="molecule type" value="Genomic_DNA"/>
</dbReference>
<dbReference type="NCBIfam" id="TIGR01509">
    <property type="entry name" value="HAD-SF-IA-v3"/>
    <property type="match status" value="1"/>
</dbReference>
<evidence type="ECO:0000313" key="2">
    <source>
        <dbReference type="EMBL" id="PSW27118.1"/>
    </source>
</evidence>
<keyword evidence="2" id="KW-0378">Hydrolase</keyword>
<evidence type="ECO:0000313" key="3">
    <source>
        <dbReference type="Proteomes" id="UP000240481"/>
    </source>
</evidence>
<dbReference type="Proteomes" id="UP000240481">
    <property type="component" value="Unassembled WGS sequence"/>
</dbReference>
<dbReference type="SFLD" id="SFLDG01129">
    <property type="entry name" value="C1.5:_HAD__Beta-PGM__Phosphata"/>
    <property type="match status" value="1"/>
</dbReference>
<protein>
    <submittedName>
        <fullName evidence="2">Beta-phosphoglucomutase family hydrolase</fullName>
    </submittedName>
</protein>
<dbReference type="InterPro" id="IPR051806">
    <property type="entry name" value="HAD-like_SPP"/>
</dbReference>
<dbReference type="Pfam" id="PF13419">
    <property type="entry name" value="HAD_2"/>
    <property type="match status" value="1"/>
</dbReference>
<dbReference type="PANTHER" id="PTHR43481">
    <property type="entry name" value="FRUCTOSE-1-PHOSPHATE PHOSPHATASE"/>
    <property type="match status" value="1"/>
</dbReference>